<dbReference type="Proteomes" id="UP001056383">
    <property type="component" value="Chromosome"/>
</dbReference>
<dbReference type="EMBL" id="CP095474">
    <property type="protein sequence ID" value="URN16542.1"/>
    <property type="molecule type" value="Genomic_DNA"/>
</dbReference>
<dbReference type="RefSeq" id="WP_010475973.1">
    <property type="nucleotide sequence ID" value="NZ_CP095474.1"/>
</dbReference>
<feature type="region of interest" description="Disordered" evidence="1">
    <location>
        <begin position="22"/>
        <end position="87"/>
    </location>
</feature>
<evidence type="ECO:0000313" key="3">
    <source>
        <dbReference type="Proteomes" id="UP001056383"/>
    </source>
</evidence>
<evidence type="ECO:0008006" key="4">
    <source>
        <dbReference type="Google" id="ProtNLM"/>
    </source>
</evidence>
<organism evidence="2 3">
    <name type="scientific">Streptomyces sudanensis</name>
    <dbReference type="NCBI Taxonomy" id="436397"/>
    <lineage>
        <taxon>Bacteria</taxon>
        <taxon>Bacillati</taxon>
        <taxon>Actinomycetota</taxon>
        <taxon>Actinomycetes</taxon>
        <taxon>Kitasatosporales</taxon>
        <taxon>Streptomycetaceae</taxon>
        <taxon>Streptomyces</taxon>
    </lineage>
</organism>
<feature type="compositionally biased region" description="Gly residues" evidence="1">
    <location>
        <begin position="22"/>
        <end position="84"/>
    </location>
</feature>
<protein>
    <recommendedName>
        <fullName evidence="4">Secreted protein</fullName>
    </recommendedName>
</protein>
<accession>A0ABY4TC59</accession>
<reference evidence="2" key="1">
    <citation type="submission" date="2022-04" db="EMBL/GenBank/DDBJ databases">
        <title>Systematic whole-genome sequencing reveals an unexpected diversity among actinomycetoma pathogens and provides insights into their antibacterial susceptibilities.</title>
        <authorList>
            <person name="Watson A.K."/>
            <person name="Kepplinger B."/>
            <person name="Bakhiet S.M."/>
            <person name="Mhmoud N.A."/>
            <person name="Chapman J."/>
            <person name="Allenby N."/>
            <person name="Mickiewicz K."/>
            <person name="Goodfellow M."/>
            <person name="Fahal A.H."/>
            <person name="Errington J."/>
        </authorList>
    </citation>
    <scope>NUCLEOTIDE SEQUENCE</scope>
    <source>
        <strain evidence="2">SD 504</strain>
    </source>
</reference>
<evidence type="ECO:0000313" key="2">
    <source>
        <dbReference type="EMBL" id="URN16542.1"/>
    </source>
</evidence>
<name>A0ABY4TC59_9ACTN</name>
<keyword evidence="3" id="KW-1185">Reference proteome</keyword>
<evidence type="ECO:0000256" key="1">
    <source>
        <dbReference type="SAM" id="MobiDB-lite"/>
    </source>
</evidence>
<proteinExistence type="predicted"/>
<sequence length="185" mass="17721">MRHVRAVAVLGVVLVALTGARGSGGGSCGGSSSGSGSGSGSYSDGGSGTGGHGDAAGHGGSGSDSGGSGGSGSGGGSSVPGGSGSDASAMRDIRIAECRLDASGKNLVARLAITNSGLFDHEYEATVQFKGATGTSVPYAVARVDDLVVPKGASKTVEATTAYTGTQNGAEYTQCVVTRAQRTVS</sequence>
<gene>
    <name evidence="2" type="ORF">MW084_11990</name>
</gene>